<evidence type="ECO:0000256" key="1">
    <source>
        <dbReference type="ARBA" id="ARBA00006499"/>
    </source>
</evidence>
<evidence type="ECO:0000313" key="4">
    <source>
        <dbReference type="EMBL" id="MET1255449.1"/>
    </source>
</evidence>
<keyword evidence="5" id="KW-1185">Reference proteome</keyword>
<evidence type="ECO:0000259" key="3">
    <source>
        <dbReference type="Pfam" id="PF02230"/>
    </source>
</evidence>
<comment type="similarity">
    <text evidence="1">Belongs to the AB hydrolase superfamily. AB hydrolase 2 family.</text>
</comment>
<evidence type="ECO:0000313" key="5">
    <source>
        <dbReference type="Proteomes" id="UP001548189"/>
    </source>
</evidence>
<keyword evidence="2 4" id="KW-0378">Hydrolase</keyword>
<proteinExistence type="inferred from homology"/>
<dbReference type="RefSeq" id="WP_353896035.1">
    <property type="nucleotide sequence ID" value="NZ_JBEVCJ010000010.1"/>
</dbReference>
<dbReference type="InterPro" id="IPR050565">
    <property type="entry name" value="LYPA1-2/EST-like"/>
</dbReference>
<dbReference type="PANTHER" id="PTHR10655:SF17">
    <property type="entry name" value="LYSOPHOSPHOLIPASE-LIKE PROTEIN 1"/>
    <property type="match status" value="1"/>
</dbReference>
<dbReference type="GO" id="GO:0016787">
    <property type="term" value="F:hydrolase activity"/>
    <property type="evidence" value="ECO:0007669"/>
    <property type="project" value="UniProtKB-KW"/>
</dbReference>
<dbReference type="Proteomes" id="UP001548189">
    <property type="component" value="Unassembled WGS sequence"/>
</dbReference>
<dbReference type="InterPro" id="IPR029058">
    <property type="entry name" value="AB_hydrolase_fold"/>
</dbReference>
<comment type="caution">
    <text evidence="4">The sequence shown here is derived from an EMBL/GenBank/DDBJ whole genome shotgun (WGS) entry which is preliminary data.</text>
</comment>
<dbReference type="EMBL" id="JBEVCJ010000010">
    <property type="protein sequence ID" value="MET1255449.1"/>
    <property type="molecule type" value="Genomic_DNA"/>
</dbReference>
<reference evidence="4 5" key="1">
    <citation type="submission" date="2024-06" db="EMBL/GenBank/DDBJ databases">
        <authorList>
            <person name="Li F."/>
        </authorList>
    </citation>
    <scope>NUCLEOTIDE SEQUENCE [LARGE SCALE GENOMIC DNA]</scope>
    <source>
        <strain evidence="4 5">GXAS 311</strain>
    </source>
</reference>
<dbReference type="Gene3D" id="3.40.50.1820">
    <property type="entry name" value="alpha/beta hydrolase"/>
    <property type="match status" value="1"/>
</dbReference>
<name>A0ABV2BU40_9GAMM</name>
<protein>
    <submittedName>
        <fullName evidence="4">Dienelactone hydrolase family protein</fullName>
    </submittedName>
</protein>
<evidence type="ECO:0000256" key="2">
    <source>
        <dbReference type="ARBA" id="ARBA00022801"/>
    </source>
</evidence>
<feature type="domain" description="Phospholipase/carboxylesterase/thioesterase" evidence="3">
    <location>
        <begin position="9"/>
        <end position="216"/>
    </location>
</feature>
<gene>
    <name evidence="4" type="ORF">ABVT43_09955</name>
</gene>
<organism evidence="4 5">
    <name type="scientific">Aliikangiella maris</name>
    <dbReference type="NCBI Taxonomy" id="3162458"/>
    <lineage>
        <taxon>Bacteria</taxon>
        <taxon>Pseudomonadati</taxon>
        <taxon>Pseudomonadota</taxon>
        <taxon>Gammaproteobacteria</taxon>
        <taxon>Oceanospirillales</taxon>
        <taxon>Pleioneaceae</taxon>
        <taxon>Aliikangiella</taxon>
    </lineage>
</organism>
<sequence>MNLLPHIEVNPQVAATASVIWLHGLGADGNDFKSIVPELNLPEDLAVRFIFPHAPSIPVTINAGYVMPAWYDILQMDVERQVDEIQLRNSAKQIEKFIEHEISRGISANKIIIAGFSQGGAVAYETVLAFPQKLAGLLAMSTYFATKDSVVFNSANQMTPIAIQHGTQDPVVPAMLGEQAYLLLKEKEYPVNFQSYPMEHSVCMQQIGDISLWIQQVLNDN</sequence>
<dbReference type="SUPFAM" id="SSF53474">
    <property type="entry name" value="alpha/beta-Hydrolases"/>
    <property type="match status" value="1"/>
</dbReference>
<dbReference type="InterPro" id="IPR003140">
    <property type="entry name" value="PLipase/COase/thioEstase"/>
</dbReference>
<dbReference type="PANTHER" id="PTHR10655">
    <property type="entry name" value="LYSOPHOSPHOLIPASE-RELATED"/>
    <property type="match status" value="1"/>
</dbReference>
<accession>A0ABV2BU40</accession>
<dbReference type="Pfam" id="PF02230">
    <property type="entry name" value="Abhydrolase_2"/>
    <property type="match status" value="1"/>
</dbReference>